<evidence type="ECO:0000256" key="1">
    <source>
        <dbReference type="SAM" id="MobiDB-lite"/>
    </source>
</evidence>
<feature type="compositionally biased region" description="Basic and acidic residues" evidence="1">
    <location>
        <begin position="40"/>
        <end position="79"/>
    </location>
</feature>
<dbReference type="EMBL" id="ML213870">
    <property type="protein sequence ID" value="TFK31150.1"/>
    <property type="molecule type" value="Genomic_DNA"/>
</dbReference>
<evidence type="ECO:0000313" key="3">
    <source>
        <dbReference type="Proteomes" id="UP000308652"/>
    </source>
</evidence>
<feature type="compositionally biased region" description="Acidic residues" evidence="1">
    <location>
        <begin position="80"/>
        <end position="96"/>
    </location>
</feature>
<keyword evidence="3" id="KW-1185">Reference proteome</keyword>
<feature type="compositionally biased region" description="Acidic residues" evidence="1">
    <location>
        <begin position="285"/>
        <end position="297"/>
    </location>
</feature>
<organism evidence="2 3">
    <name type="scientific">Crucibulum laeve</name>
    <dbReference type="NCBI Taxonomy" id="68775"/>
    <lineage>
        <taxon>Eukaryota</taxon>
        <taxon>Fungi</taxon>
        <taxon>Dikarya</taxon>
        <taxon>Basidiomycota</taxon>
        <taxon>Agaricomycotina</taxon>
        <taxon>Agaricomycetes</taxon>
        <taxon>Agaricomycetidae</taxon>
        <taxon>Agaricales</taxon>
        <taxon>Agaricineae</taxon>
        <taxon>Nidulariaceae</taxon>
        <taxon>Crucibulum</taxon>
    </lineage>
</organism>
<feature type="compositionally biased region" description="Basic and acidic residues" evidence="1">
    <location>
        <begin position="334"/>
        <end position="354"/>
    </location>
</feature>
<proteinExistence type="predicted"/>
<feature type="compositionally biased region" description="Basic and acidic residues" evidence="1">
    <location>
        <begin position="298"/>
        <end position="320"/>
    </location>
</feature>
<feature type="region of interest" description="Disordered" evidence="1">
    <location>
        <begin position="1"/>
        <end position="22"/>
    </location>
</feature>
<accession>A0A5C3LEH4</accession>
<feature type="region of interest" description="Disordered" evidence="1">
    <location>
        <begin position="274"/>
        <end position="363"/>
    </location>
</feature>
<reference evidence="2 3" key="1">
    <citation type="journal article" date="2019" name="Nat. Ecol. Evol.">
        <title>Megaphylogeny resolves global patterns of mushroom evolution.</title>
        <authorList>
            <person name="Varga T."/>
            <person name="Krizsan K."/>
            <person name="Foldi C."/>
            <person name="Dima B."/>
            <person name="Sanchez-Garcia M."/>
            <person name="Sanchez-Ramirez S."/>
            <person name="Szollosi G.J."/>
            <person name="Szarkandi J.G."/>
            <person name="Papp V."/>
            <person name="Albert L."/>
            <person name="Andreopoulos W."/>
            <person name="Angelini C."/>
            <person name="Antonin V."/>
            <person name="Barry K.W."/>
            <person name="Bougher N.L."/>
            <person name="Buchanan P."/>
            <person name="Buyck B."/>
            <person name="Bense V."/>
            <person name="Catcheside P."/>
            <person name="Chovatia M."/>
            <person name="Cooper J."/>
            <person name="Damon W."/>
            <person name="Desjardin D."/>
            <person name="Finy P."/>
            <person name="Geml J."/>
            <person name="Haridas S."/>
            <person name="Hughes K."/>
            <person name="Justo A."/>
            <person name="Karasinski D."/>
            <person name="Kautmanova I."/>
            <person name="Kiss B."/>
            <person name="Kocsube S."/>
            <person name="Kotiranta H."/>
            <person name="LaButti K.M."/>
            <person name="Lechner B.E."/>
            <person name="Liimatainen K."/>
            <person name="Lipzen A."/>
            <person name="Lukacs Z."/>
            <person name="Mihaltcheva S."/>
            <person name="Morgado L.N."/>
            <person name="Niskanen T."/>
            <person name="Noordeloos M.E."/>
            <person name="Ohm R.A."/>
            <person name="Ortiz-Santana B."/>
            <person name="Ovrebo C."/>
            <person name="Racz N."/>
            <person name="Riley R."/>
            <person name="Savchenko A."/>
            <person name="Shiryaev A."/>
            <person name="Soop K."/>
            <person name="Spirin V."/>
            <person name="Szebenyi C."/>
            <person name="Tomsovsky M."/>
            <person name="Tulloss R.E."/>
            <person name="Uehling J."/>
            <person name="Grigoriev I.V."/>
            <person name="Vagvolgyi C."/>
            <person name="Papp T."/>
            <person name="Martin F.M."/>
            <person name="Miettinen O."/>
            <person name="Hibbett D.S."/>
            <person name="Nagy L.G."/>
        </authorList>
    </citation>
    <scope>NUCLEOTIDE SEQUENCE [LARGE SCALE GENOMIC DNA]</scope>
    <source>
        <strain evidence="2 3">CBS 166.37</strain>
    </source>
</reference>
<feature type="region of interest" description="Disordered" evidence="1">
    <location>
        <begin position="40"/>
        <end position="110"/>
    </location>
</feature>
<sequence>MSSSQHPASNVPEEDEFAEAMHQVQAEAVAKLAAIVEKKKAVDEAKKRAEEERVAQEEAERRKAKVEKAEKERRKKEAAEAAEMDVDEDEDEDELAEVVQHREERSRTMQNTALPRRRKLKEVDEEQKKLEESIYRGMQWFPKRPASDLHCVDSDSEEEVGPSRRVRVESGSLESQALLAMTWETMAFMQESMAAFRDLAREMHGAVCEICSAVHHLGQDLHDVLQDHTDTQLWNAEVQEAMTKVMESISLEMWINCKRAELWKKREREVRATAAQQAVEKSGEDVEMGAEGVENEEGSVKKGSEGTESGDKEVGSKQEGVEQEVENGQGNAEMVDKEMENDVREDGGAEKGGEVEESQTLQD</sequence>
<gene>
    <name evidence="2" type="ORF">BDQ12DRAFT_729835</name>
</gene>
<name>A0A5C3LEH4_9AGAR</name>
<dbReference type="Proteomes" id="UP000308652">
    <property type="component" value="Unassembled WGS sequence"/>
</dbReference>
<protein>
    <submittedName>
        <fullName evidence="2">Uncharacterized protein</fullName>
    </submittedName>
</protein>
<dbReference type="AlphaFoldDB" id="A0A5C3LEH4"/>
<evidence type="ECO:0000313" key="2">
    <source>
        <dbReference type="EMBL" id="TFK31150.1"/>
    </source>
</evidence>